<dbReference type="Pfam" id="PF06101">
    <property type="entry name" value="Vps62"/>
    <property type="match status" value="1"/>
</dbReference>
<dbReference type="AlphaFoldDB" id="A0AA38WZS8"/>
<accession>A0AA38WZS8</accession>
<organism evidence="1 2">
    <name type="scientific">Cladophialophora chaetospira</name>
    <dbReference type="NCBI Taxonomy" id="386627"/>
    <lineage>
        <taxon>Eukaryota</taxon>
        <taxon>Fungi</taxon>
        <taxon>Dikarya</taxon>
        <taxon>Ascomycota</taxon>
        <taxon>Pezizomycotina</taxon>
        <taxon>Eurotiomycetes</taxon>
        <taxon>Chaetothyriomycetidae</taxon>
        <taxon>Chaetothyriales</taxon>
        <taxon>Herpotrichiellaceae</taxon>
        <taxon>Cladophialophora</taxon>
    </lineage>
</organism>
<name>A0AA38WZS8_9EURO</name>
<dbReference type="Proteomes" id="UP001172673">
    <property type="component" value="Unassembled WGS sequence"/>
</dbReference>
<sequence length="374" mass="41085">MAVAVDYHIFTDSISFPPQVVQSSVRGLVTPTAISTTAKPLTLDQIKTLIGKYGPILNLHPNEKYFNTSVEDFLGHSELIEVIDKKGKKTRSLGTPTPTSLPQAGKDSQYYLRLAEDGKKGDLESAKAYVRASWQPGMPYTDLQFWFFNAYNGPGTLHIDGLIMDSITSSGDINMAPLGEHVGDWEMSMVRVNNTTLNLDSIWLSQHSRGQFFTGDQLERTFKFQGTQPIIFASLNGHANFARAGSNPTEFRKIGGIPAGFDFFVRNDTALSNFKLDCSKKYELVSADFLDIKPPAWLTYPFRWGPEGTSTHITPTAVAEIVQAAAGNELSKFLPLAAGVILAGEILPHFVKGDINGPTSPSRHGSWMGTYPVY</sequence>
<gene>
    <name evidence="1" type="ORF">H2200_011001</name>
</gene>
<dbReference type="PANTHER" id="PTHR48173:SF2">
    <property type="entry name" value="VACUOLAR PROTEIN SORTING-ASSOCIATED PROTEIN 62"/>
    <property type="match status" value="1"/>
</dbReference>
<evidence type="ECO:0000313" key="2">
    <source>
        <dbReference type="Proteomes" id="UP001172673"/>
    </source>
</evidence>
<reference evidence="1" key="1">
    <citation type="submission" date="2022-10" db="EMBL/GenBank/DDBJ databases">
        <title>Culturing micro-colonial fungi from biological soil crusts in the Mojave desert and describing Neophaeococcomyces mojavensis, and introducing the new genera and species Taxawa tesnikishii.</title>
        <authorList>
            <person name="Kurbessoian T."/>
            <person name="Stajich J.E."/>
        </authorList>
    </citation>
    <scope>NUCLEOTIDE SEQUENCE</scope>
    <source>
        <strain evidence="1">TK_41</strain>
    </source>
</reference>
<comment type="caution">
    <text evidence="1">The sequence shown here is derived from an EMBL/GenBank/DDBJ whole genome shotgun (WGS) entry which is preliminary data.</text>
</comment>
<dbReference type="InterPro" id="IPR009291">
    <property type="entry name" value="Vps62"/>
</dbReference>
<protein>
    <submittedName>
        <fullName evidence="1">Uncharacterized protein</fullName>
    </submittedName>
</protein>
<dbReference type="PANTHER" id="PTHR48173">
    <property type="entry name" value="GNK2-HOMOLOGOUS DOMAIN-CONTAINING PROTEIN"/>
    <property type="match status" value="1"/>
</dbReference>
<evidence type="ECO:0000313" key="1">
    <source>
        <dbReference type="EMBL" id="KAJ9604167.1"/>
    </source>
</evidence>
<proteinExistence type="predicted"/>
<dbReference type="EMBL" id="JAPDRK010000019">
    <property type="protein sequence ID" value="KAJ9604167.1"/>
    <property type="molecule type" value="Genomic_DNA"/>
</dbReference>
<keyword evidence="2" id="KW-1185">Reference proteome</keyword>